<feature type="region of interest" description="Disordered" evidence="1">
    <location>
        <begin position="23"/>
        <end position="44"/>
    </location>
</feature>
<accession>A0A2T5UAT8</accession>
<proteinExistence type="predicted"/>
<comment type="caution">
    <text evidence="2">The sequence shown here is derived from an EMBL/GenBank/DDBJ whole genome shotgun (WGS) entry which is preliminary data.</text>
</comment>
<gene>
    <name evidence="2" type="ORF">C8J25_101115</name>
</gene>
<evidence type="ECO:0000256" key="1">
    <source>
        <dbReference type="SAM" id="MobiDB-lite"/>
    </source>
</evidence>
<name>A0A2T5UAT8_9SPHN</name>
<dbReference type="OrthoDB" id="7204430at2"/>
<dbReference type="GeneID" id="91004219"/>
<protein>
    <recommendedName>
        <fullName evidence="4">Inhibitor of lysozyme (Ivy)</fullName>
    </recommendedName>
</protein>
<dbReference type="Proteomes" id="UP000244013">
    <property type="component" value="Unassembled WGS sequence"/>
</dbReference>
<dbReference type="AlphaFoldDB" id="A0A2T5UAT8"/>
<reference evidence="2 3" key="1">
    <citation type="submission" date="2018-04" db="EMBL/GenBank/DDBJ databases">
        <title>Genomic Encyclopedia of Type Strains, Phase III (KMG-III): the genomes of soil and plant-associated and newly described type strains.</title>
        <authorList>
            <person name="Whitman W."/>
        </authorList>
    </citation>
    <scope>NUCLEOTIDE SEQUENCE [LARGE SCALE GENOMIC DNA]</scope>
    <source>
        <strain evidence="2 3">MA-olki</strain>
    </source>
</reference>
<evidence type="ECO:0008006" key="4">
    <source>
        <dbReference type="Google" id="ProtNLM"/>
    </source>
</evidence>
<dbReference type="EMBL" id="QAYE01000001">
    <property type="protein sequence ID" value="PTW48618.1"/>
    <property type="molecule type" value="Genomic_DNA"/>
</dbReference>
<feature type="region of interest" description="Disordered" evidence="1">
    <location>
        <begin position="151"/>
        <end position="170"/>
    </location>
</feature>
<sequence>MRTAIAVALLTVPLLVGGCGRNDDPTTTAAPSGFTPPETRAPAPIAGQAQTTPITAYVGKYPHDAVDGVDFFDRTDVATGLVNAVGDAKLREMIRGRSGPATPVFNMGDRIASWGCEEHNCGDHNWTVIVDPKRGKTQVCYHDAAKMGPQSDWYDGAAPARRAETCPSEG</sequence>
<dbReference type="RefSeq" id="WP_107951832.1">
    <property type="nucleotide sequence ID" value="NZ_QAYE01000001.1"/>
</dbReference>
<dbReference type="PROSITE" id="PS51257">
    <property type="entry name" value="PROKAR_LIPOPROTEIN"/>
    <property type="match status" value="1"/>
</dbReference>
<evidence type="ECO:0000313" key="3">
    <source>
        <dbReference type="Proteomes" id="UP000244013"/>
    </source>
</evidence>
<organism evidence="2 3">
    <name type="scientific">Sphingomonas faeni</name>
    <dbReference type="NCBI Taxonomy" id="185950"/>
    <lineage>
        <taxon>Bacteria</taxon>
        <taxon>Pseudomonadati</taxon>
        <taxon>Pseudomonadota</taxon>
        <taxon>Alphaproteobacteria</taxon>
        <taxon>Sphingomonadales</taxon>
        <taxon>Sphingomonadaceae</taxon>
        <taxon>Sphingomonas</taxon>
    </lineage>
</organism>
<evidence type="ECO:0000313" key="2">
    <source>
        <dbReference type="EMBL" id="PTW48618.1"/>
    </source>
</evidence>